<feature type="transmembrane region" description="Helical" evidence="7">
    <location>
        <begin position="200"/>
        <end position="221"/>
    </location>
</feature>
<feature type="domain" description="Major facilitator superfamily (MFS) profile" evidence="8">
    <location>
        <begin position="72"/>
        <end position="393"/>
    </location>
</feature>
<keyword evidence="3 7" id="KW-0812">Transmembrane</keyword>
<dbReference type="InterPro" id="IPR011701">
    <property type="entry name" value="MFS"/>
</dbReference>
<dbReference type="Proteomes" id="UP000242875">
    <property type="component" value="Unassembled WGS sequence"/>
</dbReference>
<evidence type="ECO:0000256" key="7">
    <source>
        <dbReference type="SAM" id="Phobius"/>
    </source>
</evidence>
<dbReference type="EMBL" id="MVBO01000079">
    <property type="protein sequence ID" value="OZJ03566.1"/>
    <property type="molecule type" value="Genomic_DNA"/>
</dbReference>
<feature type="region of interest" description="Disordered" evidence="6">
    <location>
        <begin position="1"/>
        <end position="24"/>
    </location>
</feature>
<dbReference type="PANTHER" id="PTHR43791">
    <property type="entry name" value="PERMEASE-RELATED"/>
    <property type="match status" value="1"/>
</dbReference>
<feature type="transmembrane region" description="Helical" evidence="7">
    <location>
        <begin position="134"/>
        <end position="152"/>
    </location>
</feature>
<dbReference type="PROSITE" id="PS50850">
    <property type="entry name" value="MFS"/>
    <property type="match status" value="1"/>
</dbReference>
<comment type="caution">
    <text evidence="9">The sequence shown here is derived from an EMBL/GenBank/DDBJ whole genome shotgun (WGS) entry which is preliminary data.</text>
</comment>
<feature type="transmembrane region" description="Helical" evidence="7">
    <location>
        <begin position="108"/>
        <end position="127"/>
    </location>
</feature>
<evidence type="ECO:0000256" key="2">
    <source>
        <dbReference type="ARBA" id="ARBA00022448"/>
    </source>
</evidence>
<evidence type="ECO:0000256" key="5">
    <source>
        <dbReference type="ARBA" id="ARBA00023136"/>
    </source>
</evidence>
<dbReference type="GO" id="GO:0022857">
    <property type="term" value="F:transmembrane transporter activity"/>
    <property type="evidence" value="ECO:0007669"/>
    <property type="project" value="InterPro"/>
</dbReference>
<evidence type="ECO:0000259" key="8">
    <source>
        <dbReference type="PROSITE" id="PS50850"/>
    </source>
</evidence>
<evidence type="ECO:0000256" key="1">
    <source>
        <dbReference type="ARBA" id="ARBA00004141"/>
    </source>
</evidence>
<dbReference type="InterPro" id="IPR036259">
    <property type="entry name" value="MFS_trans_sf"/>
</dbReference>
<dbReference type="OrthoDB" id="2985014at2759"/>
<feature type="transmembrane region" description="Helical" evidence="7">
    <location>
        <begin position="339"/>
        <end position="355"/>
    </location>
</feature>
<keyword evidence="2" id="KW-0813">Transport</keyword>
<accession>A0A261XYX2</accession>
<feature type="transmembrane region" description="Helical" evidence="7">
    <location>
        <begin position="233"/>
        <end position="254"/>
    </location>
</feature>
<evidence type="ECO:0000313" key="10">
    <source>
        <dbReference type="Proteomes" id="UP000242875"/>
    </source>
</evidence>
<dbReference type="PANTHER" id="PTHR43791:SF36">
    <property type="entry name" value="TRANSPORTER, PUTATIVE (AFU_ORTHOLOGUE AFUA_6G08340)-RELATED"/>
    <property type="match status" value="1"/>
</dbReference>
<dbReference type="SUPFAM" id="SSF103473">
    <property type="entry name" value="MFS general substrate transporter"/>
    <property type="match status" value="1"/>
</dbReference>
<feature type="transmembrane region" description="Helical" evidence="7">
    <location>
        <begin position="158"/>
        <end position="179"/>
    </location>
</feature>
<dbReference type="InterPro" id="IPR020846">
    <property type="entry name" value="MFS_dom"/>
</dbReference>
<feature type="transmembrane region" description="Helical" evidence="7">
    <location>
        <begin position="68"/>
        <end position="85"/>
    </location>
</feature>
<reference evidence="9 10" key="1">
    <citation type="journal article" date="2017" name="Mycologia">
        <title>Bifiguratus adelaidae, gen. et sp. nov., a new member of Mucoromycotina in endophytic and soil-dwelling habitats.</title>
        <authorList>
            <person name="Torres-Cruz T.J."/>
            <person name="Billingsley Tobias T.L."/>
            <person name="Almatruk M."/>
            <person name="Hesse C."/>
            <person name="Kuske C.R."/>
            <person name="Desiro A."/>
            <person name="Benucci G.M."/>
            <person name="Bonito G."/>
            <person name="Stajich J.E."/>
            <person name="Dunlap C."/>
            <person name="Arnold A.E."/>
            <person name="Porras-Alfaro A."/>
        </authorList>
    </citation>
    <scope>NUCLEOTIDE SEQUENCE [LARGE SCALE GENOMIC DNA]</scope>
    <source>
        <strain evidence="9 10">AZ0501</strain>
    </source>
</reference>
<sequence>MDAEKAQVTTEEGAPRAKMSDESFDNALTHQTSVTDTEKGSSAYASSIGGGVHLQEYRKAERKLVRKLDMVILPLTMCMYLSAYLDRGNMGNARLQGLQTEVLDNDDIKYDVCLASFYIAYIIFNIPGNMMAKFLPPAAALSIACLIWGIAATCQASVTSYAGLVVCRLFIGIGEAGFGPTVPLTTRDYWYKRNEIATRISLFIGCGALAGTFGGLIAYGVDIIKGASLSDWRILFLIEGLPTVLLALVVFFCLPDRPETSKFITEEERTIANTRLNSQGLAEGPRNFHWPSLRHALTDYKNWMMACMYLGINLTLGSISGFLPTIIKTMGYSSVNAQLYTVPPYAVALVYMTIVSNISDRLKIRGLFVFMNGMVAAIGFIILITVQQNQGVR</sequence>
<gene>
    <name evidence="9" type="ORF">BZG36_03097</name>
</gene>
<evidence type="ECO:0000256" key="3">
    <source>
        <dbReference type="ARBA" id="ARBA00022692"/>
    </source>
</evidence>
<feature type="transmembrane region" description="Helical" evidence="7">
    <location>
        <begin position="303"/>
        <end position="327"/>
    </location>
</feature>
<dbReference type="FunFam" id="1.20.1250.20:FF:000018">
    <property type="entry name" value="MFS transporter permease"/>
    <property type="match status" value="1"/>
</dbReference>
<keyword evidence="10" id="KW-1185">Reference proteome</keyword>
<feature type="transmembrane region" description="Helical" evidence="7">
    <location>
        <begin position="367"/>
        <end position="386"/>
    </location>
</feature>
<name>A0A261XYX2_9FUNG</name>
<evidence type="ECO:0000256" key="4">
    <source>
        <dbReference type="ARBA" id="ARBA00022989"/>
    </source>
</evidence>
<keyword evidence="5 7" id="KW-0472">Membrane</keyword>
<dbReference type="GO" id="GO:0016020">
    <property type="term" value="C:membrane"/>
    <property type="evidence" value="ECO:0007669"/>
    <property type="project" value="UniProtKB-SubCell"/>
</dbReference>
<comment type="subcellular location">
    <subcellularLocation>
        <location evidence="1">Membrane</location>
        <topology evidence="1">Multi-pass membrane protein</topology>
    </subcellularLocation>
</comment>
<keyword evidence="4 7" id="KW-1133">Transmembrane helix</keyword>
<dbReference type="AlphaFoldDB" id="A0A261XYX2"/>
<dbReference type="Pfam" id="PF07690">
    <property type="entry name" value="MFS_1"/>
    <property type="match status" value="1"/>
</dbReference>
<proteinExistence type="predicted"/>
<dbReference type="Gene3D" id="1.20.1250.20">
    <property type="entry name" value="MFS general substrate transporter like domains"/>
    <property type="match status" value="2"/>
</dbReference>
<evidence type="ECO:0000313" key="9">
    <source>
        <dbReference type="EMBL" id="OZJ03566.1"/>
    </source>
</evidence>
<evidence type="ECO:0000256" key="6">
    <source>
        <dbReference type="SAM" id="MobiDB-lite"/>
    </source>
</evidence>
<organism evidence="9 10">
    <name type="scientific">Bifiguratus adelaidae</name>
    <dbReference type="NCBI Taxonomy" id="1938954"/>
    <lineage>
        <taxon>Eukaryota</taxon>
        <taxon>Fungi</taxon>
        <taxon>Fungi incertae sedis</taxon>
        <taxon>Mucoromycota</taxon>
        <taxon>Mucoromycotina</taxon>
        <taxon>Endogonomycetes</taxon>
        <taxon>Endogonales</taxon>
        <taxon>Endogonales incertae sedis</taxon>
        <taxon>Bifiguratus</taxon>
    </lineage>
</organism>
<protein>
    <recommendedName>
        <fullName evidence="8">Major facilitator superfamily (MFS) profile domain-containing protein</fullName>
    </recommendedName>
</protein>